<dbReference type="InterPro" id="IPR016050">
    <property type="entry name" value="Proteasome_bsu_CS"/>
</dbReference>
<dbReference type="Pfam" id="PF00227">
    <property type="entry name" value="Proteasome"/>
    <property type="match status" value="1"/>
</dbReference>
<keyword evidence="3" id="KW-0645">Protease</keyword>
<organism evidence="8 9">
    <name type="scientific">Aduncisulcus paluster</name>
    <dbReference type="NCBI Taxonomy" id="2918883"/>
    <lineage>
        <taxon>Eukaryota</taxon>
        <taxon>Metamonada</taxon>
        <taxon>Carpediemonas-like organisms</taxon>
        <taxon>Aduncisulcus</taxon>
    </lineage>
</organism>
<dbReference type="PROSITE" id="PS51476">
    <property type="entry name" value="PROTEASOME_BETA_2"/>
    <property type="match status" value="1"/>
</dbReference>
<evidence type="ECO:0000313" key="8">
    <source>
        <dbReference type="EMBL" id="GKT27749.1"/>
    </source>
</evidence>
<keyword evidence="9" id="KW-1185">Reference proteome</keyword>
<comment type="subunit">
    <text evidence="7">Component of the proteasome complex.</text>
</comment>
<evidence type="ECO:0000256" key="2">
    <source>
        <dbReference type="ARBA" id="ARBA00022490"/>
    </source>
</evidence>
<sequence>MAEPVKLGTTIMSVKYAGGVILGADTRTSAGSYVANRVSYKISKLSDRIYCCRSGSAADTRFLADVTKTNLSMHSSIIEEPPLVRTAARLMRHYTYAYREHLSAGLIVAGVDEIEGPKVFQLPSGGSAIEIPVAIGGSGSTFITAFVDANYRPDMNKAEALQFVIRAISHAMDRDGSSGGIIRTVVIPESEDEEVAEEWHKTVL</sequence>
<dbReference type="InterPro" id="IPR001353">
    <property type="entry name" value="Proteasome_sua/b"/>
</dbReference>
<name>A0ABQ5K583_9EUKA</name>
<dbReference type="InterPro" id="IPR029055">
    <property type="entry name" value="Ntn_hydrolases_N"/>
</dbReference>
<dbReference type="InterPro" id="IPR000243">
    <property type="entry name" value="Pept_T1A_subB"/>
</dbReference>
<evidence type="ECO:0000256" key="5">
    <source>
        <dbReference type="ARBA" id="ARBA00022801"/>
    </source>
</evidence>
<comment type="subcellular location">
    <subcellularLocation>
        <location evidence="7">Cytoplasm</location>
    </subcellularLocation>
    <subcellularLocation>
        <location evidence="7">Nucleus</location>
    </subcellularLocation>
</comment>
<gene>
    <name evidence="8" type="ORF">ADUPG1_014003</name>
</gene>
<dbReference type="PROSITE" id="PS00854">
    <property type="entry name" value="PROTEASOME_BETA_1"/>
    <property type="match status" value="1"/>
</dbReference>
<dbReference type="Proteomes" id="UP001057375">
    <property type="component" value="Unassembled WGS sequence"/>
</dbReference>
<comment type="function">
    <text evidence="7">Component of the proteasome, a multicatalytic proteinase complex which is characterized by its ability to cleave peptides with Arg, Phe, Tyr, Leu, and Glu adjacent to the leaving group at neutral or slightly basic pH. The proteasome has an ATP-dependent proteolytic activity.</text>
</comment>
<dbReference type="SUPFAM" id="SSF56235">
    <property type="entry name" value="N-terminal nucleophile aminohydrolases (Ntn hydrolases)"/>
    <property type="match status" value="1"/>
</dbReference>
<comment type="similarity">
    <text evidence="7">Belongs to the peptidase T1B family.</text>
</comment>
<keyword evidence="7" id="KW-0539">Nucleus</keyword>
<accession>A0ABQ5K583</accession>
<comment type="catalytic activity">
    <reaction evidence="1">
        <text>Cleavage of peptide bonds with very broad specificity.</text>
        <dbReference type="EC" id="3.4.25.1"/>
    </reaction>
</comment>
<dbReference type="InterPro" id="IPR023333">
    <property type="entry name" value="Proteasome_suB-type"/>
</dbReference>
<dbReference type="PANTHER" id="PTHR32194:SF0">
    <property type="entry name" value="ATP-DEPENDENT PROTEASE SUBUNIT HSLV"/>
    <property type="match status" value="1"/>
</dbReference>
<evidence type="ECO:0000313" key="9">
    <source>
        <dbReference type="Proteomes" id="UP001057375"/>
    </source>
</evidence>
<keyword evidence="6 7" id="KW-0647">Proteasome</keyword>
<dbReference type="CDD" id="cd03762">
    <property type="entry name" value="proteasome_beta_type_6"/>
    <property type="match status" value="1"/>
</dbReference>
<evidence type="ECO:0000256" key="3">
    <source>
        <dbReference type="ARBA" id="ARBA00022670"/>
    </source>
</evidence>
<keyword evidence="5" id="KW-0378">Hydrolase</keyword>
<reference evidence="8" key="1">
    <citation type="submission" date="2022-03" db="EMBL/GenBank/DDBJ databases">
        <title>Draft genome sequence of Aduncisulcus paluster, a free-living microaerophilic Fornicata.</title>
        <authorList>
            <person name="Yuyama I."/>
            <person name="Kume K."/>
            <person name="Tamura T."/>
            <person name="Inagaki Y."/>
            <person name="Hashimoto T."/>
        </authorList>
    </citation>
    <scope>NUCLEOTIDE SEQUENCE</scope>
    <source>
        <strain evidence="8">NY0171</strain>
    </source>
</reference>
<dbReference type="PRINTS" id="PR00141">
    <property type="entry name" value="PROTEASOME"/>
</dbReference>
<dbReference type="EMBL" id="BQXS01012765">
    <property type="protein sequence ID" value="GKT27749.1"/>
    <property type="molecule type" value="Genomic_DNA"/>
</dbReference>
<dbReference type="Gene3D" id="3.60.20.10">
    <property type="entry name" value="Glutamine Phosphoribosylpyrophosphate, subunit 1, domain 1"/>
    <property type="match status" value="1"/>
</dbReference>
<keyword evidence="4" id="KW-0888">Threonine protease</keyword>
<evidence type="ECO:0000256" key="4">
    <source>
        <dbReference type="ARBA" id="ARBA00022698"/>
    </source>
</evidence>
<proteinExistence type="inferred from homology"/>
<protein>
    <recommendedName>
        <fullName evidence="7">Proteasome subunit beta</fullName>
    </recommendedName>
</protein>
<evidence type="ECO:0000256" key="6">
    <source>
        <dbReference type="ARBA" id="ARBA00022942"/>
    </source>
</evidence>
<evidence type="ECO:0000256" key="7">
    <source>
        <dbReference type="RuleBase" id="RU004203"/>
    </source>
</evidence>
<comment type="caution">
    <text evidence="8">The sequence shown here is derived from an EMBL/GenBank/DDBJ whole genome shotgun (WGS) entry which is preliminary data.</text>
</comment>
<evidence type="ECO:0000256" key="1">
    <source>
        <dbReference type="ARBA" id="ARBA00001198"/>
    </source>
</evidence>
<dbReference type="PANTHER" id="PTHR32194">
    <property type="entry name" value="METALLOPROTEASE TLDD"/>
    <property type="match status" value="1"/>
</dbReference>
<keyword evidence="2 7" id="KW-0963">Cytoplasm</keyword>